<sequence length="753" mass="84913">MNAFSNDASGAASVAGSIDHRPDEHQARDIAAGRHADPFAVLGRFVVEGGAIVRAFRPGAEGAKVVDGAGGAVLAELERFGPEGFFSGFVPGLAGEGAYRFRFTHDGVDWEEEDAYRFGPILSDLDAYLLAEGRHYKLYEKYGAHPREMDGVQGTAFVVLAPNARRVSVVGNFNAWDGRRHVMRRRWECGSWELFIPGIGRGETYKFEVIGPNGDRQPLKADPVGFRQELAPSTASIVEGLVEHEWQDEAFRAQGQDWQDANKPISIYEVHLGSWKRGEGNVYLDYDQITGQLVDYVRDMGFTHVEFMPVSEHPFYGSWGYQPIGLYAPTSRFGDPAGFARMVDTFHQAGIGVLLDWVPGHFPTDVHGLGRFDGTALYEHPDPRRGFHKDWNTLIYDYGRTEVKNFLVANGLYWLDRFHVDGLRVDAVASMLYLDYSRNHGEWEPNIHGGRENLEAMAFLKETNEKAGEYYPKATTHAEESTAFPNVSRPTYAGGLGFHFKWNMGWMHDTLHYMQENPINRRYHQHLMTFGMVYAFSENFVLPLSHDEVVYGKGSLLNKMPGDRWQKFANLRAYFGFMWAHPGKKLLFMGGEFGQWGEWNHDQSLDWHLLEGDEGREHRGVQRLVRDLNTLYRGVPALYENDCDPTGFEWIDTADADHSVLSFLRKDRHGGTAVVVCNFTPVPRHGYRVGVPHGGRWREALNTDADIYGGSNVGNMGEREADEGWIQGRPYSLELSLPPLSTMVFVPDESPRG</sequence>
<gene>
    <name evidence="1" type="primary">glgB</name>
    <name evidence="1" type="ORF">OXU80_17980</name>
</gene>
<keyword evidence="1" id="KW-0808">Transferase</keyword>
<evidence type="ECO:0000313" key="1">
    <source>
        <dbReference type="EMBL" id="WAJ26743.1"/>
    </source>
</evidence>
<dbReference type="Proteomes" id="UP001163223">
    <property type="component" value="Chromosome"/>
</dbReference>
<proteinExistence type="predicted"/>
<name>A0ACD4NIU8_9HYPH</name>
<reference evidence="1" key="1">
    <citation type="submission" date="2022-11" db="EMBL/GenBank/DDBJ databases">
        <title>beta-Carotene-producing bacterium, Jeongeuplla avenae sp. nov., alleviates the salt stress of Arabidopsis seedlings.</title>
        <authorList>
            <person name="Jiang L."/>
            <person name="Lee J."/>
        </authorList>
    </citation>
    <scope>NUCLEOTIDE SEQUENCE</scope>
    <source>
        <strain evidence="1">DY_R2A_6</strain>
    </source>
</reference>
<dbReference type="EC" id="2.4.1.18" evidence="1"/>
<dbReference type="EMBL" id="CP113520">
    <property type="protein sequence ID" value="WAJ26743.1"/>
    <property type="molecule type" value="Genomic_DNA"/>
</dbReference>
<organism evidence="1 2">
    <name type="scientific">Antarcticirhabdus aurantiaca</name>
    <dbReference type="NCBI Taxonomy" id="2606717"/>
    <lineage>
        <taxon>Bacteria</taxon>
        <taxon>Pseudomonadati</taxon>
        <taxon>Pseudomonadota</taxon>
        <taxon>Alphaproteobacteria</taxon>
        <taxon>Hyphomicrobiales</taxon>
        <taxon>Aurantimonadaceae</taxon>
        <taxon>Antarcticirhabdus</taxon>
    </lineage>
</organism>
<evidence type="ECO:0000313" key="2">
    <source>
        <dbReference type="Proteomes" id="UP001163223"/>
    </source>
</evidence>
<keyword evidence="1" id="KW-0328">Glycosyltransferase</keyword>
<keyword evidence="2" id="KW-1185">Reference proteome</keyword>
<accession>A0ACD4NIU8</accession>
<protein>
    <submittedName>
        <fullName evidence="1">1,4-alpha-glucan branching protein GlgB</fullName>
        <ecNumber evidence="1">2.4.1.18</ecNumber>
    </submittedName>
</protein>